<reference evidence="2" key="1">
    <citation type="submission" date="2018-11" db="EMBL/GenBank/DDBJ databases">
        <authorList>
            <person name="Alioto T."/>
            <person name="Alioto T."/>
        </authorList>
    </citation>
    <scope>NUCLEOTIDE SEQUENCE</scope>
</reference>
<gene>
    <name evidence="2" type="ORF">MGAL_10B065509</name>
</gene>
<feature type="region of interest" description="Disordered" evidence="1">
    <location>
        <begin position="1"/>
        <end position="20"/>
    </location>
</feature>
<evidence type="ECO:0000256" key="1">
    <source>
        <dbReference type="SAM" id="MobiDB-lite"/>
    </source>
</evidence>
<protein>
    <submittedName>
        <fullName evidence="2">Uncharacterized protein</fullName>
    </submittedName>
</protein>
<feature type="region of interest" description="Disordered" evidence="1">
    <location>
        <begin position="838"/>
        <end position="864"/>
    </location>
</feature>
<feature type="region of interest" description="Disordered" evidence="1">
    <location>
        <begin position="971"/>
        <end position="990"/>
    </location>
</feature>
<feature type="compositionally biased region" description="Basic and acidic residues" evidence="1">
    <location>
        <begin position="82"/>
        <end position="99"/>
    </location>
</feature>
<comment type="caution">
    <text evidence="2">The sequence shown here is derived from an EMBL/GenBank/DDBJ whole genome shotgun (WGS) entry which is preliminary data.</text>
</comment>
<dbReference type="Proteomes" id="UP000596742">
    <property type="component" value="Unassembled WGS sequence"/>
</dbReference>
<feature type="compositionally biased region" description="Basic and acidic residues" evidence="1">
    <location>
        <begin position="838"/>
        <end position="850"/>
    </location>
</feature>
<feature type="compositionally biased region" description="Basic and acidic residues" evidence="1">
    <location>
        <begin position="972"/>
        <end position="983"/>
    </location>
</feature>
<feature type="compositionally biased region" description="Basic and acidic residues" evidence="1">
    <location>
        <begin position="36"/>
        <end position="49"/>
    </location>
</feature>
<feature type="compositionally biased region" description="Polar residues" evidence="1">
    <location>
        <begin position="496"/>
        <end position="518"/>
    </location>
</feature>
<evidence type="ECO:0000313" key="3">
    <source>
        <dbReference type="Proteomes" id="UP000596742"/>
    </source>
</evidence>
<proteinExistence type="predicted"/>
<feature type="region of interest" description="Disordered" evidence="1">
    <location>
        <begin position="496"/>
        <end position="521"/>
    </location>
</feature>
<evidence type="ECO:0000313" key="2">
    <source>
        <dbReference type="EMBL" id="VDI14898.1"/>
    </source>
</evidence>
<dbReference type="OrthoDB" id="6163165at2759"/>
<feature type="region of interest" description="Disordered" evidence="1">
    <location>
        <begin position="36"/>
        <end position="99"/>
    </location>
</feature>
<dbReference type="EMBL" id="UYJE01002917">
    <property type="protein sequence ID" value="VDI14898.1"/>
    <property type="molecule type" value="Genomic_DNA"/>
</dbReference>
<feature type="compositionally biased region" description="Polar residues" evidence="1">
    <location>
        <begin position="56"/>
        <end position="66"/>
    </location>
</feature>
<accession>A0A8B6D6Z2</accession>
<dbReference type="AlphaFoldDB" id="A0A8B6D6Z2"/>
<name>A0A8B6D6Z2_MYTGA</name>
<organism evidence="2 3">
    <name type="scientific">Mytilus galloprovincialis</name>
    <name type="common">Mediterranean mussel</name>
    <dbReference type="NCBI Taxonomy" id="29158"/>
    <lineage>
        <taxon>Eukaryota</taxon>
        <taxon>Metazoa</taxon>
        <taxon>Spiralia</taxon>
        <taxon>Lophotrochozoa</taxon>
        <taxon>Mollusca</taxon>
        <taxon>Bivalvia</taxon>
        <taxon>Autobranchia</taxon>
        <taxon>Pteriomorphia</taxon>
        <taxon>Mytilida</taxon>
        <taxon>Mytiloidea</taxon>
        <taxon>Mytilidae</taxon>
        <taxon>Mytilinae</taxon>
        <taxon>Mytilus</taxon>
    </lineage>
</organism>
<sequence length="1183" mass="133564">MVVSNSNSGKTGDHVRTRVPRNQTKPTCHRVIIKQSQDESKHITEHQSELEGVATQPGNGRQTKQLSELEGVVTQPGNGRQTELRDGEHTSIQNEKNDVKTNNMEVNGIQSTSSIVSFNKSQETKNKRQSISQAEMHIQKMPVINEDGKQMAVWTDIKEIIFPSCSDSLCDIVLTVVKEILDYPQNEQNASPCTPKQQMAFLRNFRIVPCGTLLVNTKTIQEKIQTLKSMVRTRHITTEEVHSRECHYSKEHISHDSLLTPDQKVTSEFQKLKLVANNQFCWCVLPCGQEKEISKDGESDPIIYNGRYLIPAMKLGVRPYVSMSLVYPYFRQFYNFLFDLSRDHLIGTGSDITICLSPLEANCMSSYIARQQGWGASWHHITSRDLMIDWQKLCKHVKNPPSLSTESPDLSHNVAMVTPLQILYDTESDLPQYGRIKDSYYRSDKSWINADNTGLQQQRKPVNITTPSPGQMTPMKNYVKILPKSELSNGPLQIQHSLSKNGNLEPSINRSAQVSSKGQKVDNVDLPPSTQSLNQPQQITHVLGTFLGYGKDGKKIILLNQNTNDGSTTKGSKLLKNNKLQVIVANNNLSNTAAESTKPKQFIFVTPQKTTEQTTGQNTEQTTELTTEQTVSNDTVVGTMASVKEEKIPVIQDDTVQQQNTEVKQETVVLKPEHEELVLKQTSENTTNEITGERSDDKHQYKDVAEKEGHDHIVESKTLAEECKTKAKENKKSKSSCQQYPVESKVFSETDEGKPSEMKTHFDDLKVKCDVEQSDVIDQVPVIKSWMKNAGKDMIDKVSGIKGRVKNTNKDVNGNIIVCPPRKANNCQKNNHDDSLFNKTDDSKDTHATDSIHNVSSEQTKSKKTVVKNNLNSDLLQKSIKVTNISNPAKDLAFKHADLNTDKRNLIRNQSQKSFIDRNVKTTKRPVVLPVAKAGFTNLSRNRQSIIGQRIIESKTVDIVGSILKDSMSSQKRLEKLTRDTSKNKPSSISREAPYREILFNKDQLHQRNLMALASASPFAPNSQSTWKLLNLYDSQYISHLSKDKNQISCPTNDKEQDHVTETQEKCPVSLPLISKSCHLLPSIKRIKGGKKERPRKSVSSPLLASEKAKYKVKCHDLKLTFYKIKEKRQKSKDEKPKCQHCSGQYGQHINKTIFDQSFECKGDRSEENISKAEDQIMVFRKR</sequence>
<keyword evidence="3" id="KW-1185">Reference proteome</keyword>
<feature type="compositionally biased region" description="Polar residues" evidence="1">
    <location>
        <begin position="1"/>
        <end position="10"/>
    </location>
</feature>